<dbReference type="GO" id="GO:0003676">
    <property type="term" value="F:nucleic acid binding"/>
    <property type="evidence" value="ECO:0007669"/>
    <property type="project" value="InterPro"/>
</dbReference>
<dbReference type="InterPro" id="IPR002156">
    <property type="entry name" value="RNaseH_domain"/>
</dbReference>
<sequence>MDNREMLTFFATLFYEVWLFGNITFFEGPCNLYGAIQALNLAVEEFIGTTLAGKGDSSSSSLVTYQWQPPKKGWLKINVDIAFKNAKAAGALVVRNEEGKLIFAISKDLGNGCGSSFEAETLALDWATEYTDSCGWHCLIFEVDAKHVVEDVHADYEPGGWSTFQSLLAIRKRMRKDSWALEWSLRETNQVADLFAKFGLKNNVFCSVDEFSLGELPAVVLDRILIEQLSSAVFITNKSGVERFKLYITDNNDPELNCLINQWINYVANCCRVEEVNINMKENTRLSAVGMLFESNTLIKLHLCGCDLLDIKPSIINLPRLQKLVMKNILDLDDILVENLILGCPLLEDLQFERCDKLTRLQVSNLNSIKKISVRYCHRLQSVEVRAPSLETFAFRGFIEMGVVEKCEIDLAACETNLKDLNLSIMNVTSDWLQHFISKFVCLESLFLFWIPYLETIKISSPKLKKIDIGQCLELGEATVVDAPLVYALNCSYNKLPFYNISASNLEEVELNFTLGDHDDVWLNTLRDFFKKTIHIQNFKVAVILRNREEGDRVITHELTDSVFLVWQQLKDWNLDVFILSATPEHWIQDLLEVCWCKKMCIAGYENSSGDLLRALEEELSKRNMEAAADREEFGKDGNGLYKNCKGRGLQRLVEAGRTNLAQENELKEEDEEDITCWIPLLKAYQTLYNNNIICVDLKREWEPLSRCRGCLNCMEWKCY</sequence>
<protein>
    <recommendedName>
        <fullName evidence="6">RNase H type-1 domain-containing protein</fullName>
    </recommendedName>
</protein>
<dbReference type="InterPro" id="IPR053772">
    <property type="entry name" value="At1g61320/At1g61330-like"/>
</dbReference>
<evidence type="ECO:0000259" key="3">
    <source>
        <dbReference type="Pfam" id="PF23622"/>
    </source>
</evidence>
<evidence type="ECO:0000313" key="5">
    <source>
        <dbReference type="Proteomes" id="UP000796880"/>
    </source>
</evidence>
<dbReference type="InterPro" id="IPR032675">
    <property type="entry name" value="LRR_dom_sf"/>
</dbReference>
<dbReference type="PANTHER" id="PTHR34145">
    <property type="entry name" value="OS02G0105600 PROTEIN"/>
    <property type="match status" value="1"/>
</dbReference>
<dbReference type="InterPro" id="IPR036397">
    <property type="entry name" value="RNaseH_sf"/>
</dbReference>
<dbReference type="Pfam" id="PF23622">
    <property type="entry name" value="LRR_At1g61320_AtMIF1"/>
    <property type="match status" value="1"/>
</dbReference>
<dbReference type="SUPFAM" id="SSF53098">
    <property type="entry name" value="Ribonuclease H-like"/>
    <property type="match status" value="1"/>
</dbReference>
<gene>
    <name evidence="4" type="ORF">FNV43_RR06945</name>
</gene>
<proteinExistence type="predicted"/>
<dbReference type="CDD" id="cd06222">
    <property type="entry name" value="RNase_H_like"/>
    <property type="match status" value="1"/>
</dbReference>
<dbReference type="SUPFAM" id="SSF52047">
    <property type="entry name" value="RNI-like"/>
    <property type="match status" value="1"/>
</dbReference>
<dbReference type="Gene3D" id="3.80.10.10">
    <property type="entry name" value="Ribonuclease Inhibitor"/>
    <property type="match status" value="1"/>
</dbReference>
<organism evidence="4 5">
    <name type="scientific">Rhamnella rubrinervis</name>
    <dbReference type="NCBI Taxonomy" id="2594499"/>
    <lineage>
        <taxon>Eukaryota</taxon>
        <taxon>Viridiplantae</taxon>
        <taxon>Streptophyta</taxon>
        <taxon>Embryophyta</taxon>
        <taxon>Tracheophyta</taxon>
        <taxon>Spermatophyta</taxon>
        <taxon>Magnoliopsida</taxon>
        <taxon>eudicotyledons</taxon>
        <taxon>Gunneridae</taxon>
        <taxon>Pentapetalae</taxon>
        <taxon>rosids</taxon>
        <taxon>fabids</taxon>
        <taxon>Rosales</taxon>
        <taxon>Rhamnaceae</taxon>
        <taxon>rhamnoid group</taxon>
        <taxon>Rhamneae</taxon>
        <taxon>Rhamnella</taxon>
    </lineage>
</organism>
<feature type="domain" description="At1g61320/AtMIF1 LRR" evidence="3">
    <location>
        <begin position="239"/>
        <end position="399"/>
    </location>
</feature>
<dbReference type="AlphaFoldDB" id="A0A8K0HDX0"/>
<reference evidence="4" key="1">
    <citation type="submission" date="2020-03" db="EMBL/GenBank/DDBJ databases">
        <title>A high-quality chromosome-level genome assembly of a woody plant with both climbing and erect habits, Rhamnella rubrinervis.</title>
        <authorList>
            <person name="Lu Z."/>
            <person name="Yang Y."/>
            <person name="Zhu X."/>
            <person name="Sun Y."/>
        </authorList>
    </citation>
    <scope>NUCLEOTIDE SEQUENCE</scope>
    <source>
        <strain evidence="4">BYM</strain>
        <tissue evidence="4">Leaf</tissue>
    </source>
</reference>
<dbReference type="Gene3D" id="3.30.420.10">
    <property type="entry name" value="Ribonuclease H-like superfamily/Ribonuclease H"/>
    <property type="match status" value="1"/>
</dbReference>
<comment type="caution">
    <text evidence="4">The sequence shown here is derived from an EMBL/GenBank/DDBJ whole genome shotgun (WGS) entry which is preliminary data.</text>
</comment>
<keyword evidence="5" id="KW-1185">Reference proteome</keyword>
<dbReference type="Pfam" id="PF13456">
    <property type="entry name" value="RVT_3"/>
    <property type="match status" value="1"/>
</dbReference>
<dbReference type="EMBL" id="VOIH02000003">
    <property type="protein sequence ID" value="KAF3450856.1"/>
    <property type="molecule type" value="Genomic_DNA"/>
</dbReference>
<feature type="domain" description="RNase H type-1" evidence="2">
    <location>
        <begin position="84"/>
        <end position="198"/>
    </location>
</feature>
<evidence type="ECO:0000256" key="1">
    <source>
        <dbReference type="SAM" id="Coils"/>
    </source>
</evidence>
<dbReference type="Proteomes" id="UP000796880">
    <property type="component" value="Unassembled WGS sequence"/>
</dbReference>
<dbReference type="InterPro" id="IPR055357">
    <property type="entry name" value="LRR_At1g61320_AtMIF1"/>
</dbReference>
<evidence type="ECO:0000259" key="2">
    <source>
        <dbReference type="Pfam" id="PF13456"/>
    </source>
</evidence>
<dbReference type="GO" id="GO:0004523">
    <property type="term" value="F:RNA-DNA hybrid ribonuclease activity"/>
    <property type="evidence" value="ECO:0007669"/>
    <property type="project" value="InterPro"/>
</dbReference>
<name>A0A8K0HDX0_9ROSA</name>
<keyword evidence="1" id="KW-0175">Coiled coil</keyword>
<dbReference type="InterPro" id="IPR044730">
    <property type="entry name" value="RNase_H-like_dom_plant"/>
</dbReference>
<feature type="coiled-coil region" evidence="1">
    <location>
        <begin position="613"/>
        <end position="673"/>
    </location>
</feature>
<accession>A0A8K0HDX0</accession>
<evidence type="ECO:0008006" key="6">
    <source>
        <dbReference type="Google" id="ProtNLM"/>
    </source>
</evidence>
<dbReference type="OrthoDB" id="1436421at2759"/>
<evidence type="ECO:0000313" key="4">
    <source>
        <dbReference type="EMBL" id="KAF3450856.1"/>
    </source>
</evidence>
<dbReference type="InterPro" id="IPR012337">
    <property type="entry name" value="RNaseH-like_sf"/>
</dbReference>